<dbReference type="GO" id="GO:0005634">
    <property type="term" value="C:nucleus"/>
    <property type="evidence" value="ECO:0000318"/>
    <property type="project" value="GO_Central"/>
</dbReference>
<feature type="compositionally biased region" description="Basic and acidic residues" evidence="2">
    <location>
        <begin position="515"/>
        <end position="531"/>
    </location>
</feature>
<dbReference type="SMART" id="SM01197">
    <property type="entry name" value="FANCL_C"/>
    <property type="match status" value="1"/>
</dbReference>
<sequence>MGKRLEDASCAICIDSLFNKRDDLDDIIPIATCECGHVFHEPCLLEWFKTQSQAYLAAAREAGVPGRHGSPTLSDAPVECPSCRAECFADPETGNPIIHRLYITFDGRSSSVQPASSPLRRDIDRQAKRREEEALSLAKRAKMLTEEVAGLGAESKEEEMEGMIKRTEGLVKDLELSAKAASGIKTYVGGLIVAVNKLRSALEDHPVIHALQGRIFQLESSLKETNAEMKTIIPNEIRKAKEAEQAKADKKIKRIMDELEVIQRELEKEKVARRAGKKEMDERAKENEKKIMILESQLRREAKEKEDLQATLRERTKMLKMYQSKADSRKELKAKVQKLEAENARLQADLKASTNAPQRSRKISDRSSSPEVFDYQQLNKSASPQRDIMYGEIPGEDDDPIIQEIPPLDLDLTLPYARSRTSRAQLIPPTSADESSLLIDMPSFHDDSLRHVTGLPASPKRSRSGKELDTRQHPTARTISFDLDEGLKRRKASKSKYFPVSHSSEFGSGGVVKEQGMEKEKAREKEGGKESRPRKRDRKGGDLFASDAEESESDDEPVPVPQPRQNKINPFATSKQSTSSRARLPTTSAIPIPDSSLQRAKFCPDNEPDYQLEPEVNHDGQSPRGCMVVEPKRVPLRTKEKEQVKDASKIGDKGKGKEMMSTGALGKQKGSEQKSVVDWLGIRDPNGRPKAGTNLMLGRQIKKRL</sequence>
<dbReference type="InterPro" id="IPR013083">
    <property type="entry name" value="Znf_RING/FYVE/PHD"/>
</dbReference>
<feature type="compositionally biased region" description="Basic and acidic residues" evidence="2">
    <location>
        <begin position="630"/>
        <end position="658"/>
    </location>
</feature>
<dbReference type="GO" id="GO:0008270">
    <property type="term" value="F:zinc ion binding"/>
    <property type="evidence" value="ECO:0007669"/>
    <property type="project" value="UniProtKB-KW"/>
</dbReference>
<reference evidence="4 5" key="1">
    <citation type="journal article" date="2005" name="Science">
        <title>The genome of the basidiomycetous yeast and human pathogen Cryptococcus neoformans.</title>
        <authorList>
            <person name="Loftus B.J."/>
            <person name="Fung E."/>
            <person name="Roncaglia P."/>
            <person name="Rowley D."/>
            <person name="Amedeo P."/>
            <person name="Bruno D."/>
            <person name="Vamathevan J."/>
            <person name="Miranda M."/>
            <person name="Anderson I.J."/>
            <person name="Fraser J.A."/>
            <person name="Allen J.E."/>
            <person name="Bosdet I.E."/>
            <person name="Brent M.R."/>
            <person name="Chiu R."/>
            <person name="Doering T.L."/>
            <person name="Donlin M.J."/>
            <person name="D'Souza C.A."/>
            <person name="Fox D.S."/>
            <person name="Grinberg V."/>
            <person name="Fu J."/>
            <person name="Fukushima M."/>
            <person name="Haas B.J."/>
            <person name="Huang J.C."/>
            <person name="Janbon G."/>
            <person name="Jones S.J."/>
            <person name="Koo H.L."/>
            <person name="Krzywinski M.I."/>
            <person name="Kwon-Chung J.K."/>
            <person name="Lengeler K.B."/>
            <person name="Maiti R."/>
            <person name="Marra M.A."/>
            <person name="Marra R.E."/>
            <person name="Mathewson C.A."/>
            <person name="Mitchell T.G."/>
            <person name="Pertea M."/>
            <person name="Riggs F.R."/>
            <person name="Salzberg S.L."/>
            <person name="Schein J.E."/>
            <person name="Shvartsbeyn A."/>
            <person name="Shin H."/>
            <person name="Shumway M."/>
            <person name="Specht C.A."/>
            <person name="Suh B.B."/>
            <person name="Tenney A."/>
            <person name="Utterback T.R."/>
            <person name="Wickes B.L."/>
            <person name="Wortman J.R."/>
            <person name="Wye N.H."/>
            <person name="Kronstad J.W."/>
            <person name="Lodge J.K."/>
            <person name="Heitman J."/>
            <person name="Davis R.W."/>
            <person name="Fraser C.M."/>
            <person name="Hyman R.W."/>
        </authorList>
    </citation>
    <scope>NUCLEOTIDE SEQUENCE [LARGE SCALE GENOMIC DNA]</scope>
    <source>
        <strain evidence="5">JEC21 / ATCC MYA-565</strain>
    </source>
</reference>
<dbReference type="GO" id="GO:0031297">
    <property type="term" value="P:replication fork processing"/>
    <property type="evidence" value="ECO:0000318"/>
    <property type="project" value="GO_Central"/>
</dbReference>
<dbReference type="GeneID" id="3258441"/>
<dbReference type="PaxDb" id="214684-Q5KFY1"/>
<feature type="compositionally biased region" description="Polar residues" evidence="2">
    <location>
        <begin position="366"/>
        <end position="384"/>
    </location>
</feature>
<feature type="compositionally biased region" description="Acidic residues" evidence="2">
    <location>
        <begin position="547"/>
        <end position="557"/>
    </location>
</feature>
<feature type="region of interest" description="Disordered" evidence="2">
    <location>
        <begin position="447"/>
        <end position="705"/>
    </location>
</feature>
<keyword evidence="1" id="KW-0862">Zinc</keyword>
<dbReference type="PANTHER" id="PTHR46569">
    <property type="entry name" value="E3 UBIQUITIN-PROTEIN LIGASE TRAIP"/>
    <property type="match status" value="1"/>
</dbReference>
<dbReference type="RefSeq" id="XP_571457.1">
    <property type="nucleotide sequence ID" value="XM_571457.2"/>
</dbReference>
<dbReference type="GO" id="GO:0061630">
    <property type="term" value="F:ubiquitin protein ligase activity"/>
    <property type="evidence" value="ECO:0000318"/>
    <property type="project" value="GO_Central"/>
</dbReference>
<dbReference type="GO" id="GO:0016567">
    <property type="term" value="P:protein ubiquitination"/>
    <property type="evidence" value="ECO:0000318"/>
    <property type="project" value="GO_Central"/>
</dbReference>
<dbReference type="GO" id="GO:0090734">
    <property type="term" value="C:site of DNA damage"/>
    <property type="evidence" value="ECO:0000318"/>
    <property type="project" value="GO_Central"/>
</dbReference>
<dbReference type="STRING" id="214684.Q5KFY1"/>
<feature type="compositionally biased region" description="Polar residues" evidence="2">
    <location>
        <begin position="563"/>
        <end position="589"/>
    </location>
</feature>
<evidence type="ECO:0000259" key="3">
    <source>
        <dbReference type="PROSITE" id="PS50089"/>
    </source>
</evidence>
<feature type="domain" description="RING-type" evidence="3">
    <location>
        <begin position="10"/>
        <end position="84"/>
    </location>
</feature>
<dbReference type="VEuPathDB" id="FungiDB:CNF00190"/>
<dbReference type="eggNOG" id="ENOG502RB90">
    <property type="taxonomic scope" value="Eukaryota"/>
</dbReference>
<gene>
    <name evidence="4" type="ordered locus">CNF00190</name>
</gene>
<evidence type="ECO:0000313" key="5">
    <source>
        <dbReference type="Proteomes" id="UP000002149"/>
    </source>
</evidence>
<dbReference type="EMBL" id="AE017346">
    <property type="protein sequence ID" value="AAW44150.1"/>
    <property type="molecule type" value="Genomic_DNA"/>
</dbReference>
<dbReference type="AlphaFoldDB" id="Q5KFY1"/>
<dbReference type="CDD" id="cd16448">
    <property type="entry name" value="RING-H2"/>
    <property type="match status" value="1"/>
</dbReference>
<organism evidence="4 5">
    <name type="scientific">Cryptococcus deneoformans (strain JEC21 / ATCC MYA-565)</name>
    <name type="common">Cryptococcus neoformans var. neoformans serotype D</name>
    <dbReference type="NCBI Taxonomy" id="214684"/>
    <lineage>
        <taxon>Eukaryota</taxon>
        <taxon>Fungi</taxon>
        <taxon>Dikarya</taxon>
        <taxon>Basidiomycota</taxon>
        <taxon>Agaricomycotina</taxon>
        <taxon>Tremellomycetes</taxon>
        <taxon>Tremellales</taxon>
        <taxon>Cryptococcaceae</taxon>
        <taxon>Cryptococcus</taxon>
        <taxon>Cryptococcus neoformans species complex</taxon>
    </lineage>
</organism>
<name>Q5KFY1_CRYD1</name>
<dbReference type="InterPro" id="IPR001841">
    <property type="entry name" value="Znf_RING"/>
</dbReference>
<feature type="region of interest" description="Disordered" evidence="2">
    <location>
        <begin position="345"/>
        <end position="403"/>
    </location>
</feature>
<protein>
    <recommendedName>
        <fullName evidence="3">RING-type domain-containing protein</fullName>
    </recommendedName>
</protein>
<evidence type="ECO:0000256" key="2">
    <source>
        <dbReference type="SAM" id="MobiDB-lite"/>
    </source>
</evidence>
<dbReference type="OrthoDB" id="3219336at2759"/>
<dbReference type="Gene3D" id="3.30.40.10">
    <property type="entry name" value="Zinc/RING finger domain, C3HC4 (zinc finger)"/>
    <property type="match status" value="1"/>
</dbReference>
<dbReference type="PANTHER" id="PTHR46569:SF1">
    <property type="entry name" value="E3 UBIQUITIN-PROTEIN LIGASE RFWD3-RELATED"/>
    <property type="match status" value="1"/>
</dbReference>
<dbReference type="KEGG" id="cne:CNF00190"/>
<dbReference type="OMA" id="PIATCEC"/>
<dbReference type="Proteomes" id="UP000002149">
    <property type="component" value="Chromosome 6"/>
</dbReference>
<keyword evidence="1" id="KW-0863">Zinc-finger</keyword>
<dbReference type="SUPFAM" id="SSF57850">
    <property type="entry name" value="RING/U-box"/>
    <property type="match status" value="1"/>
</dbReference>
<dbReference type="InterPro" id="IPR052639">
    <property type="entry name" value="TRAIP_ubiq-protein_ligase"/>
</dbReference>
<dbReference type="Pfam" id="PF13639">
    <property type="entry name" value="zf-RING_2"/>
    <property type="match status" value="1"/>
</dbReference>
<dbReference type="HOGENOM" id="CLU_024333_0_0_1"/>
<proteinExistence type="predicted"/>
<evidence type="ECO:0000256" key="1">
    <source>
        <dbReference type="PROSITE-ProRule" id="PRU00175"/>
    </source>
</evidence>
<evidence type="ECO:0000313" key="4">
    <source>
        <dbReference type="EMBL" id="AAW44150.1"/>
    </source>
</evidence>
<dbReference type="PROSITE" id="PS50089">
    <property type="entry name" value="ZF_RING_2"/>
    <property type="match status" value="1"/>
</dbReference>
<dbReference type="SMART" id="SM00184">
    <property type="entry name" value="RING"/>
    <property type="match status" value="1"/>
</dbReference>
<keyword evidence="1" id="KW-0479">Metal-binding</keyword>
<dbReference type="InParanoid" id="Q5KFY1"/>
<accession>Q5KFY1</accession>
<keyword evidence="5" id="KW-1185">Reference proteome</keyword>